<evidence type="ECO:0000256" key="5">
    <source>
        <dbReference type="ARBA" id="ARBA00022917"/>
    </source>
</evidence>
<comment type="similarity">
    <text evidence="7">Belongs to the eIF-3 subunit A family.</text>
</comment>
<keyword evidence="11" id="KW-1185">Reference proteome</keyword>
<reference evidence="10 11" key="1">
    <citation type="submission" date="2020-06" db="EMBL/GenBank/DDBJ databases">
        <title>The yeast mating-type switching endonuclease HO is a domesticated member of an unorthodox homing genetic element family.</title>
        <authorList>
            <person name="Coughlan A.Y."/>
            <person name="Lombardi L."/>
            <person name="Braun-Galleani S."/>
            <person name="Martos A.R."/>
            <person name="Galeote V."/>
            <person name="Bigey F."/>
            <person name="Dequin S."/>
            <person name="Byrne K.P."/>
            <person name="Wolfe K.H."/>
        </authorList>
    </citation>
    <scope>NUCLEOTIDE SEQUENCE [LARGE SCALE GENOMIC DNA]</scope>
    <source>
        <strain evidence="10 11">CBS764</strain>
    </source>
</reference>
<feature type="domain" description="PCI" evidence="9">
    <location>
        <begin position="320"/>
        <end position="494"/>
    </location>
</feature>
<feature type="coiled-coil region" evidence="7">
    <location>
        <begin position="635"/>
        <end position="671"/>
    </location>
</feature>
<dbReference type="GO" id="GO:0071540">
    <property type="term" value="C:eukaryotic translation initiation factor 3 complex, eIF3e"/>
    <property type="evidence" value="ECO:0007669"/>
    <property type="project" value="TreeGrafter"/>
</dbReference>
<dbReference type="Pfam" id="PF22591">
    <property type="entry name" value="eIF3a_PCI_TPR-like"/>
    <property type="match status" value="1"/>
</dbReference>
<evidence type="ECO:0000256" key="4">
    <source>
        <dbReference type="ARBA" id="ARBA00022884"/>
    </source>
</evidence>
<feature type="compositionally biased region" description="Basic residues" evidence="8">
    <location>
        <begin position="985"/>
        <end position="995"/>
    </location>
</feature>
<comment type="subcellular location">
    <subcellularLocation>
        <location evidence="1 7">Cytoplasm</location>
    </subcellularLocation>
</comment>
<feature type="compositionally biased region" description="Acidic residues" evidence="8">
    <location>
        <begin position="504"/>
        <end position="545"/>
    </location>
</feature>
<evidence type="ECO:0000256" key="2">
    <source>
        <dbReference type="ARBA" id="ARBA00022490"/>
    </source>
</evidence>
<evidence type="ECO:0000259" key="9">
    <source>
        <dbReference type="PROSITE" id="PS50250"/>
    </source>
</evidence>
<evidence type="ECO:0000313" key="11">
    <source>
        <dbReference type="Proteomes" id="UP000515788"/>
    </source>
</evidence>
<dbReference type="GO" id="GO:0002188">
    <property type="term" value="P:translation reinitiation"/>
    <property type="evidence" value="ECO:0007669"/>
    <property type="project" value="TreeGrafter"/>
</dbReference>
<dbReference type="GO" id="GO:0071541">
    <property type="term" value="C:eukaryotic translation initiation factor 3 complex, eIF3m"/>
    <property type="evidence" value="ECO:0007669"/>
    <property type="project" value="TreeGrafter"/>
</dbReference>
<dbReference type="PANTHER" id="PTHR14005:SF0">
    <property type="entry name" value="EUKARYOTIC TRANSLATION INITIATION FACTOR 3 SUBUNIT A"/>
    <property type="match status" value="1"/>
</dbReference>
<dbReference type="FunFam" id="4.10.860.10:FF:000001">
    <property type="entry name" value="Eukaryotic translation initiation factor 3 subunit A"/>
    <property type="match status" value="1"/>
</dbReference>
<dbReference type="EMBL" id="CP059248">
    <property type="protein sequence ID" value="QLL32203.1"/>
    <property type="molecule type" value="Genomic_DNA"/>
</dbReference>
<dbReference type="PANTHER" id="PTHR14005">
    <property type="entry name" value="EUKARYOTIC TRANSLATION INITIATION FACTOR 3, THETA SUBUNIT"/>
    <property type="match status" value="1"/>
</dbReference>
<comment type="function">
    <text evidence="7">RNA-binding component of the eukaryotic translation initiation factor 3 (eIF-3) complex, which is involved in protein synthesis of a specialized repertoire of mRNAs and, together with other initiation factors, stimulates binding of mRNA and methionyl-tRNAi to the 40S ribosome. The eIF-3 complex specifically targets and initiates translation of a subset of mRNAs involved in cell proliferation.</text>
</comment>
<feature type="compositionally biased region" description="Low complexity" evidence="8">
    <location>
        <begin position="959"/>
        <end position="974"/>
    </location>
</feature>
<sequence>MAPPPLRPENALKRADELISVGQRPAALQSLYDYLTARRIRWAQPSAIEPIVFRFLELGVELKRGRFIKDGLHQYKKLVQGSPEGLASVGAVARKYIDLVETKMASEQAKAEELQKEEDDDLEGGITPENLLISAYQQDQSVGGFNDEAVTSWLKFTWESYRAVLDLLRNNSHLEITYSGVVSRSMQFCLKYNRKNEFKRLAEMLRQHLDAANYQQNKSGSNIVDLGDDSTLQRYLEQRFHLVNVCVKLELWHEAFKSIEDVYHLMKMSKKQPKPSTLANYYENLAKVFYISGNQTLHTAAWQKFFKLYLTNENAKEEELQRYASIVMLSALAIQPDYLPTVGYDPQMRLNRLLNFESKPSKKETLEAALQEDIYSRVDPEVKQLYELLEVNYNVSTIKEGLASLLSKLTSKSYFADYSSSLRSLIVRKIFVSASQEHEVINIDELYKMATLPAPLDMTYWDLEKALLQAAIEDYVSFQIDHEANTVTFVQDPFDAFSSSTAIPEEEEQQEEEEVEEKAPEDEVEQDEDEETEVDEDNENEETAAEPEPVVTRNAYIRRALMSLSSVLYETEGFKEASYLDKVRIARESLIAQTQEIIDDTKRISEERAKRSQERKQEYLASVALNAEQDVELRQKRIMEERAAIEARMEEEAQRRLVEKKKRELEALKLREVKNFIDEVNKKGQVYIDPEQAKNMDIKDARKIIVEQLSKDQQELDERMNFALKKLDHYERALRKVELPLLQKEADALKDVDLGKYEAMKQKILESAKAEHEAKLADHQRLTQVFGDYEKLRNRLRAQYDERFGKVHAENQAKLEAAKKARIQEVRQQRYEELVAKRKEEIALKEREERIRKQAELTKKQDEIARKQRELEEAAARRQATSAVPTASTRADPFGRAQRSKEDMDRIANRQREMEEAAARKQSTTSGPRTDPFGRSQRSKEDMDRIAARQREMEEAAAKKQAGAATAQPAATEGSRPMTYAEKMRAKRAARNTGN</sequence>
<dbReference type="HAMAP" id="MF_03000">
    <property type="entry name" value="eIF3a"/>
    <property type="match status" value="1"/>
</dbReference>
<keyword evidence="2 7" id="KW-0963">Cytoplasm</keyword>
<organism evidence="10 11">
    <name type="scientific">Torulaspora globosa</name>
    <dbReference type="NCBI Taxonomy" id="48254"/>
    <lineage>
        <taxon>Eukaryota</taxon>
        <taxon>Fungi</taxon>
        <taxon>Dikarya</taxon>
        <taxon>Ascomycota</taxon>
        <taxon>Saccharomycotina</taxon>
        <taxon>Saccharomycetes</taxon>
        <taxon>Saccharomycetales</taxon>
        <taxon>Saccharomycetaceae</taxon>
        <taxon>Torulaspora</taxon>
    </lineage>
</organism>
<dbReference type="GO" id="GO:0043614">
    <property type="term" value="C:multi-eIF complex"/>
    <property type="evidence" value="ECO:0007669"/>
    <property type="project" value="TreeGrafter"/>
</dbReference>
<evidence type="ECO:0000256" key="3">
    <source>
        <dbReference type="ARBA" id="ARBA00022540"/>
    </source>
</evidence>
<dbReference type="Gene3D" id="4.10.860.10">
    <property type="entry name" value="UVR domain"/>
    <property type="match status" value="1"/>
</dbReference>
<dbReference type="InterPro" id="IPR054711">
    <property type="entry name" value="eIF3a_PCI_TPR-like"/>
</dbReference>
<keyword evidence="6 7" id="KW-0175">Coiled coil</keyword>
<name>A0A7G3ZFB7_9SACH</name>
<dbReference type="PROSITE" id="PS50250">
    <property type="entry name" value="PCI"/>
    <property type="match status" value="1"/>
</dbReference>
<dbReference type="SMART" id="SM00088">
    <property type="entry name" value="PINT"/>
    <property type="match status" value="1"/>
</dbReference>
<dbReference type="GO" id="GO:0003743">
    <property type="term" value="F:translation initiation factor activity"/>
    <property type="evidence" value="ECO:0007669"/>
    <property type="project" value="UniProtKB-UniRule"/>
</dbReference>
<dbReference type="Proteomes" id="UP000515788">
    <property type="component" value="Chromosome 3"/>
</dbReference>
<keyword evidence="4 7" id="KW-0694">RNA-binding</keyword>
<dbReference type="InterPro" id="IPR000717">
    <property type="entry name" value="PCI_dom"/>
</dbReference>
<feature type="region of interest" description="Disordered" evidence="8">
    <location>
        <begin position="502"/>
        <end position="551"/>
    </location>
</feature>
<evidence type="ECO:0000256" key="1">
    <source>
        <dbReference type="ARBA" id="ARBA00004496"/>
    </source>
</evidence>
<dbReference type="InterPro" id="IPR027512">
    <property type="entry name" value="EIF3A"/>
</dbReference>
<evidence type="ECO:0000256" key="8">
    <source>
        <dbReference type="SAM" id="MobiDB-lite"/>
    </source>
</evidence>
<dbReference type="AlphaFoldDB" id="A0A7G3ZFB7"/>
<dbReference type="GO" id="GO:0016282">
    <property type="term" value="C:eukaryotic 43S preinitiation complex"/>
    <property type="evidence" value="ECO:0007669"/>
    <property type="project" value="UniProtKB-UniRule"/>
</dbReference>
<comment type="subunit">
    <text evidence="7">Component of the eukaryotic translation initiation factor 3 (eIF-3) complex.</text>
</comment>
<keyword evidence="5 7" id="KW-0648">Protein biosynthesis</keyword>
<dbReference type="OrthoDB" id="18884at2759"/>
<dbReference type="GO" id="GO:0001732">
    <property type="term" value="P:formation of cytoplasmic translation initiation complex"/>
    <property type="evidence" value="ECO:0007669"/>
    <property type="project" value="UniProtKB-UniRule"/>
</dbReference>
<keyword evidence="3 7" id="KW-0396">Initiation factor</keyword>
<evidence type="ECO:0000313" key="10">
    <source>
        <dbReference type="EMBL" id="QLL32203.1"/>
    </source>
</evidence>
<evidence type="ECO:0000256" key="7">
    <source>
        <dbReference type="HAMAP-Rule" id="MF_03000"/>
    </source>
</evidence>
<accession>A0A7G3ZFB7</accession>
<feature type="coiled-coil region" evidence="7">
    <location>
        <begin position="706"/>
        <end position="733"/>
    </location>
</feature>
<feature type="compositionally biased region" description="Basic and acidic residues" evidence="8">
    <location>
        <begin position="899"/>
        <end position="919"/>
    </location>
</feature>
<proteinExistence type="inferred from homology"/>
<dbReference type="GO" id="GO:0033290">
    <property type="term" value="C:eukaryotic 48S preinitiation complex"/>
    <property type="evidence" value="ECO:0007669"/>
    <property type="project" value="UniProtKB-UniRule"/>
</dbReference>
<feature type="compositionally biased region" description="Basic and acidic residues" evidence="8">
    <location>
        <begin position="938"/>
        <end position="958"/>
    </location>
</feature>
<dbReference type="Gene3D" id="1.25.40.860">
    <property type="match status" value="1"/>
</dbReference>
<feature type="region of interest" description="Disordered" evidence="8">
    <location>
        <begin position="869"/>
        <end position="995"/>
    </location>
</feature>
<protein>
    <recommendedName>
        <fullName evidence="7">Eukaryotic translation initiation factor 3 subunit A</fullName>
        <shortName evidence="7">eIF3a</shortName>
    </recommendedName>
    <alternativeName>
        <fullName evidence="7">Eukaryotic translation initiation factor 3 110 kDa subunit homolog</fullName>
        <shortName evidence="7">eIF3 p110</shortName>
    </alternativeName>
    <alternativeName>
        <fullName evidence="7">Translation initiation factor eIF3, p110 subunit homolog</fullName>
    </alternativeName>
</protein>
<evidence type="ECO:0000256" key="6">
    <source>
        <dbReference type="ARBA" id="ARBA00023054"/>
    </source>
</evidence>
<gene>
    <name evidence="7" type="primary">TIF32</name>
    <name evidence="10" type="ORF">HG536_0C03720</name>
</gene>
<dbReference type="GO" id="GO:0003729">
    <property type="term" value="F:mRNA binding"/>
    <property type="evidence" value="ECO:0007669"/>
    <property type="project" value="TreeGrafter"/>
</dbReference>